<proteinExistence type="predicted"/>
<evidence type="ECO:0000313" key="1">
    <source>
        <dbReference type="EMBL" id="GGI52439.1"/>
    </source>
</evidence>
<dbReference type="RefSeq" id="WP_188418553.1">
    <property type="nucleotide sequence ID" value="NZ_BMDO01000013.1"/>
</dbReference>
<evidence type="ECO:0000313" key="2">
    <source>
        <dbReference type="Proteomes" id="UP000662074"/>
    </source>
</evidence>
<reference evidence="1" key="2">
    <citation type="submission" date="2020-09" db="EMBL/GenBank/DDBJ databases">
        <authorList>
            <person name="Sun Q."/>
            <person name="Sedlacek I."/>
        </authorList>
    </citation>
    <scope>NUCLEOTIDE SEQUENCE</scope>
    <source>
        <strain evidence="1">CCM 8711</strain>
    </source>
</reference>
<keyword evidence="2" id="KW-1185">Reference proteome</keyword>
<evidence type="ECO:0008006" key="3">
    <source>
        <dbReference type="Google" id="ProtNLM"/>
    </source>
</evidence>
<organism evidence="1 2">
    <name type="scientific">Mucilaginibacter galii</name>
    <dbReference type="NCBI Taxonomy" id="2005073"/>
    <lineage>
        <taxon>Bacteria</taxon>
        <taxon>Pseudomonadati</taxon>
        <taxon>Bacteroidota</taxon>
        <taxon>Sphingobacteriia</taxon>
        <taxon>Sphingobacteriales</taxon>
        <taxon>Sphingobacteriaceae</taxon>
        <taxon>Mucilaginibacter</taxon>
    </lineage>
</organism>
<sequence length="430" mass="48220">MNKNSIFSFLLTTALGVCGVAAHGQQKVSVPRMGAIADSLYKAKQFATATTYYYAVARQSDFPAKKVSAYYNMACCLSLQNKKDSALLILNNAITAGYSNKSHLLVDADFDVLHGLPGWTAAINRVKESKKAINYDPAKAGFITTDIHHFWQAYDKAVKDTAHFKQIMHKLYFDRASRGMNDYMDLKVGSIDEFVSHIQSAPKFYSAIRNNTFKIDKFKPAFEASYRKFKLLYGDARFPDVYFVIGAFTSGGTVSNAGLLLGVNQSAADSHTPVGELSARMQTRLNPVAGLPDVVAHELIHYQQDGMKQDTTTLSYVIREGMADFMGELISGRNASAKLAVWATGKEKRIWNKFTTDIYQNRYNNWIANSKQSGPDNPPDQGYWIGYQICKSYYEQATDKKQAIYNMLHIQDYKAFLMQSQWESKVAVLP</sequence>
<dbReference type="Proteomes" id="UP000662074">
    <property type="component" value="Unassembled WGS sequence"/>
</dbReference>
<comment type="caution">
    <text evidence="1">The sequence shown here is derived from an EMBL/GenBank/DDBJ whole genome shotgun (WGS) entry which is preliminary data.</text>
</comment>
<dbReference type="AlphaFoldDB" id="A0A917JEU8"/>
<dbReference type="InterPro" id="IPR019853">
    <property type="entry name" value="GldB-like"/>
</dbReference>
<gene>
    <name evidence="1" type="ORF">GCM10011425_36510</name>
</gene>
<dbReference type="Pfam" id="PF25594">
    <property type="entry name" value="GldB_lipo"/>
    <property type="match status" value="1"/>
</dbReference>
<dbReference type="EMBL" id="BMDO01000013">
    <property type="protein sequence ID" value="GGI52439.1"/>
    <property type="molecule type" value="Genomic_DNA"/>
</dbReference>
<dbReference type="NCBIfam" id="NF047558">
    <property type="entry name" value="TPR_END_plus"/>
    <property type="match status" value="1"/>
</dbReference>
<accession>A0A917JEU8</accession>
<name>A0A917JEU8_9SPHI</name>
<protein>
    <recommendedName>
        <fullName evidence="3">DUF2268 domain-containing protein</fullName>
    </recommendedName>
</protein>
<reference evidence="1" key="1">
    <citation type="journal article" date="2014" name="Int. J. Syst. Evol. Microbiol.">
        <title>Complete genome sequence of Corynebacterium casei LMG S-19264T (=DSM 44701T), isolated from a smear-ripened cheese.</title>
        <authorList>
            <consortium name="US DOE Joint Genome Institute (JGI-PGF)"/>
            <person name="Walter F."/>
            <person name="Albersmeier A."/>
            <person name="Kalinowski J."/>
            <person name="Ruckert C."/>
        </authorList>
    </citation>
    <scope>NUCLEOTIDE SEQUENCE</scope>
    <source>
        <strain evidence="1">CCM 8711</strain>
    </source>
</reference>